<dbReference type="SMART" id="SM00028">
    <property type="entry name" value="TPR"/>
    <property type="match status" value="3"/>
</dbReference>
<evidence type="ECO:0000313" key="11">
    <source>
        <dbReference type="Proteomes" id="UP000019763"/>
    </source>
</evidence>
<organism evidence="10 11">
    <name type="scientific">Gregarina niphandrodes</name>
    <name type="common">Septate eugregarine</name>
    <dbReference type="NCBI Taxonomy" id="110365"/>
    <lineage>
        <taxon>Eukaryota</taxon>
        <taxon>Sar</taxon>
        <taxon>Alveolata</taxon>
        <taxon>Apicomplexa</taxon>
        <taxon>Conoidasida</taxon>
        <taxon>Gregarinasina</taxon>
        <taxon>Eugregarinorida</taxon>
        <taxon>Gregarinidae</taxon>
        <taxon>Gregarina</taxon>
    </lineage>
</organism>
<evidence type="ECO:0000256" key="6">
    <source>
        <dbReference type="ARBA" id="ARBA00023235"/>
    </source>
</evidence>
<dbReference type="InterPro" id="IPR019734">
    <property type="entry name" value="TPR_rpt"/>
</dbReference>
<dbReference type="RefSeq" id="XP_011130643.1">
    <property type="nucleotide sequence ID" value="XM_011132341.1"/>
</dbReference>
<keyword evidence="11" id="KW-1185">Reference proteome</keyword>
<reference evidence="10" key="1">
    <citation type="submission" date="2013-12" db="EMBL/GenBank/DDBJ databases">
        <authorList>
            <person name="Omoto C.K."/>
            <person name="Sibley D."/>
            <person name="Venepally P."/>
            <person name="Hadjithomas M."/>
            <person name="Karamycheva S."/>
            <person name="Brunk B."/>
            <person name="Roos D."/>
            <person name="Caler E."/>
            <person name="Lorenzi H."/>
        </authorList>
    </citation>
    <scope>NUCLEOTIDE SEQUENCE</scope>
</reference>
<dbReference type="EMBL" id="AFNH02000646">
    <property type="protein sequence ID" value="EZG64343.1"/>
    <property type="molecule type" value="Genomic_DNA"/>
</dbReference>
<dbReference type="PANTHER" id="PTHR46512:SF9">
    <property type="entry name" value="PEPTIDYLPROLYL ISOMERASE"/>
    <property type="match status" value="1"/>
</dbReference>
<keyword evidence="6 7" id="KW-0413">Isomerase</keyword>
<evidence type="ECO:0000256" key="5">
    <source>
        <dbReference type="ARBA" id="ARBA00023110"/>
    </source>
</evidence>
<gene>
    <name evidence="10" type="ORF">GNI_085840</name>
</gene>
<dbReference type="InterPro" id="IPR001179">
    <property type="entry name" value="PPIase_FKBP_dom"/>
</dbReference>
<dbReference type="OrthoDB" id="1902587at2759"/>
<evidence type="ECO:0000256" key="7">
    <source>
        <dbReference type="PROSITE-ProRule" id="PRU00277"/>
    </source>
</evidence>
<evidence type="ECO:0000256" key="4">
    <source>
        <dbReference type="ARBA" id="ARBA00022803"/>
    </source>
</evidence>
<sequence>MENNVVDLLGNGKVVKTILLEGSGETPAVGCQVKVHYTGTLTDGKKFDSSIDRGTPFEFALGQGQVIKGWDVCVMSMKKGEKCRVELQPDFAYGEHGSPPTIPPNAVLVFEIELLEFSTRKVPEAMSMDEKLTAAGELKEEGTALFKDGKLGDAVRRYLEAAGLLENLENWPEDKQPEARKLAISTNLNVALVHIKLENWIEATIACAAVLRDDPTNVKALYRRAIARTGIQEFELAINDLKQALQIDPENMDVKKQITITNNKRKQQEAKTRSMYQRMF</sequence>
<dbReference type="Pfam" id="PF00254">
    <property type="entry name" value="FKBP_C"/>
    <property type="match status" value="1"/>
</dbReference>
<comment type="caution">
    <text evidence="10">The sequence shown here is derived from an EMBL/GenBank/DDBJ whole genome shotgun (WGS) entry which is preliminary data.</text>
</comment>
<dbReference type="PANTHER" id="PTHR46512">
    <property type="entry name" value="PEPTIDYLPROLYL ISOMERASE"/>
    <property type="match status" value="1"/>
</dbReference>
<evidence type="ECO:0000256" key="8">
    <source>
        <dbReference type="PROSITE-ProRule" id="PRU00339"/>
    </source>
</evidence>
<name>A0A023B5Y5_GRENI</name>
<dbReference type="Gene3D" id="3.10.50.40">
    <property type="match status" value="1"/>
</dbReference>
<dbReference type="FunFam" id="3.10.50.40:FF:000006">
    <property type="entry name" value="Peptidyl-prolyl cis-trans isomerase"/>
    <property type="match status" value="1"/>
</dbReference>
<dbReference type="PROSITE" id="PS50059">
    <property type="entry name" value="FKBP_PPIASE"/>
    <property type="match status" value="1"/>
</dbReference>
<dbReference type="VEuPathDB" id="CryptoDB:GNI_085840"/>
<dbReference type="Proteomes" id="UP000019763">
    <property type="component" value="Unassembled WGS sequence"/>
</dbReference>
<feature type="repeat" description="TPR" evidence="8">
    <location>
        <begin position="218"/>
        <end position="251"/>
    </location>
</feature>
<dbReference type="InterPro" id="IPR046357">
    <property type="entry name" value="PPIase_dom_sf"/>
</dbReference>
<protein>
    <recommendedName>
        <fullName evidence="2 7">peptidylprolyl isomerase</fullName>
        <ecNumber evidence="2 7">5.2.1.8</ecNumber>
    </recommendedName>
</protein>
<keyword evidence="4 8" id="KW-0802">TPR repeat</keyword>
<dbReference type="EC" id="5.2.1.8" evidence="2 7"/>
<dbReference type="eggNOG" id="KOG0543">
    <property type="taxonomic scope" value="Eukaryota"/>
</dbReference>
<feature type="domain" description="PPIase FKBP-type" evidence="9">
    <location>
        <begin position="30"/>
        <end position="118"/>
    </location>
</feature>
<accession>A0A023B5Y5</accession>
<comment type="catalytic activity">
    <reaction evidence="1 7">
        <text>[protein]-peptidylproline (omega=180) = [protein]-peptidylproline (omega=0)</text>
        <dbReference type="Rhea" id="RHEA:16237"/>
        <dbReference type="Rhea" id="RHEA-COMP:10747"/>
        <dbReference type="Rhea" id="RHEA-COMP:10748"/>
        <dbReference type="ChEBI" id="CHEBI:83833"/>
        <dbReference type="ChEBI" id="CHEBI:83834"/>
        <dbReference type="EC" id="5.2.1.8"/>
    </reaction>
</comment>
<keyword evidence="3" id="KW-0677">Repeat</keyword>
<evidence type="ECO:0000256" key="2">
    <source>
        <dbReference type="ARBA" id="ARBA00013194"/>
    </source>
</evidence>
<dbReference type="Gene3D" id="1.25.40.10">
    <property type="entry name" value="Tetratricopeptide repeat domain"/>
    <property type="match status" value="1"/>
</dbReference>
<dbReference type="GeneID" id="22913055"/>
<evidence type="ECO:0000259" key="9">
    <source>
        <dbReference type="PROSITE" id="PS50059"/>
    </source>
</evidence>
<dbReference type="InterPro" id="IPR011990">
    <property type="entry name" value="TPR-like_helical_dom_sf"/>
</dbReference>
<evidence type="ECO:0000256" key="1">
    <source>
        <dbReference type="ARBA" id="ARBA00000971"/>
    </source>
</evidence>
<proteinExistence type="predicted"/>
<dbReference type="SUPFAM" id="SSF54534">
    <property type="entry name" value="FKBP-like"/>
    <property type="match status" value="1"/>
</dbReference>
<dbReference type="SUPFAM" id="SSF48452">
    <property type="entry name" value="TPR-like"/>
    <property type="match status" value="1"/>
</dbReference>
<dbReference type="AlphaFoldDB" id="A0A023B5Y5"/>
<evidence type="ECO:0000256" key="3">
    <source>
        <dbReference type="ARBA" id="ARBA00022737"/>
    </source>
</evidence>
<dbReference type="GO" id="GO:0003755">
    <property type="term" value="F:peptidyl-prolyl cis-trans isomerase activity"/>
    <property type="evidence" value="ECO:0007669"/>
    <property type="project" value="UniProtKB-KW"/>
</dbReference>
<keyword evidence="5 7" id="KW-0697">Rotamase</keyword>
<dbReference type="OMA" id="ICVASMK"/>
<dbReference type="InterPro" id="IPR050754">
    <property type="entry name" value="FKBP4/5/8-like"/>
</dbReference>
<dbReference type="PROSITE" id="PS50005">
    <property type="entry name" value="TPR"/>
    <property type="match status" value="1"/>
</dbReference>
<evidence type="ECO:0000313" key="10">
    <source>
        <dbReference type="EMBL" id="EZG64343.1"/>
    </source>
</evidence>